<organism evidence="11 12">
    <name type="scientific">Actinoplanes oblitus</name>
    <dbReference type="NCBI Taxonomy" id="3040509"/>
    <lineage>
        <taxon>Bacteria</taxon>
        <taxon>Bacillati</taxon>
        <taxon>Actinomycetota</taxon>
        <taxon>Actinomycetes</taxon>
        <taxon>Micromonosporales</taxon>
        <taxon>Micromonosporaceae</taxon>
        <taxon>Actinoplanes</taxon>
    </lineage>
</organism>
<dbReference type="InterPro" id="IPR038361">
    <property type="entry name" value="THDPS_M_sf"/>
</dbReference>
<dbReference type="EC" id="2.3.1.117" evidence="9"/>
<dbReference type="Gene3D" id="3.30.70.2010">
    <property type="match status" value="1"/>
</dbReference>
<keyword evidence="4 9" id="KW-0479">Metal-binding</keyword>
<keyword evidence="6 9" id="KW-0220">Diaminopimelate biosynthesis</keyword>
<comment type="catalytic activity">
    <reaction evidence="9">
        <text>(S)-2,3,4,5-tetrahydrodipicolinate + succinyl-CoA + H2O = (S)-2-succinylamino-6-oxoheptanedioate + CoA</text>
        <dbReference type="Rhea" id="RHEA:17325"/>
        <dbReference type="ChEBI" id="CHEBI:15377"/>
        <dbReference type="ChEBI" id="CHEBI:15685"/>
        <dbReference type="ChEBI" id="CHEBI:16845"/>
        <dbReference type="ChEBI" id="CHEBI:57287"/>
        <dbReference type="ChEBI" id="CHEBI:57292"/>
        <dbReference type="EC" id="2.3.1.117"/>
    </reaction>
</comment>
<comment type="subunit">
    <text evidence="9">Homotrimer.</text>
</comment>
<comment type="caution">
    <text evidence="9">Lacks conserved residue(s) required for the propagation of feature annotation.</text>
</comment>
<feature type="binding site" evidence="9">
    <location>
        <position position="163"/>
    </location>
    <ligand>
        <name>Mg(2+)</name>
        <dbReference type="ChEBI" id="CHEBI:18420"/>
        <label>1</label>
        <note>ligand shared between trimeric partners</note>
    </ligand>
</feature>
<keyword evidence="12" id="KW-1185">Reference proteome</keyword>
<dbReference type="GO" id="GO:0008666">
    <property type="term" value="F:2,3,4,5-tetrahydropyridine-2,6-dicarboxylate N-succinyltransferase activity"/>
    <property type="evidence" value="ECO:0007669"/>
    <property type="project" value="UniProtKB-EC"/>
</dbReference>
<comment type="subcellular location">
    <subcellularLocation>
        <location evidence="9">Cytoplasm</location>
    </subcellularLocation>
</comment>
<comment type="function">
    <text evidence="9">Catalyzes the conversion of the cyclic tetrahydrodipicolinate (THDP) into the acyclic N-succinyl-L-2-amino-6-oxopimelate using succinyl-CoA.</text>
</comment>
<evidence type="ECO:0000256" key="4">
    <source>
        <dbReference type="ARBA" id="ARBA00022723"/>
    </source>
</evidence>
<dbReference type="Proteomes" id="UP001240150">
    <property type="component" value="Chromosome"/>
</dbReference>
<feature type="binding site" evidence="9">
    <location>
        <position position="274"/>
    </location>
    <ligand>
        <name>succinyl-CoA</name>
        <dbReference type="ChEBI" id="CHEBI:57292"/>
    </ligand>
</feature>
<evidence type="ECO:0000256" key="2">
    <source>
        <dbReference type="ARBA" id="ARBA00022605"/>
    </source>
</evidence>
<dbReference type="InterPro" id="IPR026586">
    <property type="entry name" value="Type2_DapD"/>
</dbReference>
<accession>A0ABY8WFX2</accession>
<dbReference type="InterPro" id="IPR019875">
    <property type="entry name" value="DapD_actinobacteria"/>
</dbReference>
<sequence length="315" mass="32650">MDTAISTSPAWGIGLATVTAEGQVLDAWFPAGFLGLGDEPAEPPVLPAGLTGPKLLPGLSTVEVRATIKSLAEPIADTAEAHLRLHLLSHRLVRPNELNLDGIFGLLANVAWTSAGPCPPDRVDELRFLERAAGRHLAVYGIDKFPRMTDYVAPAGVRIADADRVRLGAHLAPGTTIMQEGFVNFNAGTLGTSMVEGRIVQGVVVGDGSDIGGGSSIMGTLSGGGKQKIRIGERSLLGANAGVGISLGDDCVVEAGTYITASSKVALPDGRVVKAIELSGVNNLLFWRNSVSGALEARPRKGTGIELNSALHAND</sequence>
<dbReference type="SUPFAM" id="SSF51161">
    <property type="entry name" value="Trimeric LpxA-like enzymes"/>
    <property type="match status" value="1"/>
</dbReference>
<evidence type="ECO:0000256" key="6">
    <source>
        <dbReference type="ARBA" id="ARBA00022915"/>
    </source>
</evidence>
<dbReference type="RefSeq" id="WP_284917141.1">
    <property type="nucleotide sequence ID" value="NZ_CP126980.1"/>
</dbReference>
<evidence type="ECO:0000256" key="9">
    <source>
        <dbReference type="HAMAP-Rule" id="MF_02122"/>
    </source>
</evidence>
<keyword evidence="8 9" id="KW-0012">Acyltransferase</keyword>
<keyword evidence="5 9" id="KW-0460">Magnesium</keyword>
<evidence type="ECO:0000313" key="12">
    <source>
        <dbReference type="Proteomes" id="UP001240150"/>
    </source>
</evidence>
<dbReference type="Pfam" id="PF14789">
    <property type="entry name" value="THDPS_M"/>
    <property type="match status" value="1"/>
</dbReference>
<keyword evidence="2 9" id="KW-0028">Amino-acid biosynthesis</keyword>
<comment type="pathway">
    <text evidence="9">Amino-acid biosynthesis; L-lysine biosynthesis via DAP pathway; LL-2,6-diaminopimelate from (S)-tetrahydrodipicolinate (succinylase route): step 1/3.</text>
</comment>
<protein>
    <recommendedName>
        <fullName evidence="9">2,3,4,5-tetrahydropyridine-2,6-dicarboxylate N-succinyltransferase</fullName>
        <ecNumber evidence="9">2.3.1.117</ecNumber>
    </recommendedName>
    <alternativeName>
        <fullName evidence="9">Tetrahydrodipicolinate N-succinyltransferase</fullName>
        <shortName evidence="9">THDP succinyltransferase</shortName>
        <shortName evidence="9">THP succinyltransferase</shortName>
    </alternativeName>
    <alternativeName>
        <fullName evidence="9">Tetrahydropicolinate succinylase</fullName>
    </alternativeName>
</protein>
<keyword evidence="3 9" id="KW-0808">Transferase</keyword>
<feature type="active site" description="Acyl-anhydride intermediate" evidence="9">
    <location>
        <position position="196"/>
    </location>
</feature>
<dbReference type="InterPro" id="IPR011004">
    <property type="entry name" value="Trimer_LpxA-like_sf"/>
</dbReference>
<evidence type="ECO:0000256" key="7">
    <source>
        <dbReference type="ARBA" id="ARBA00023154"/>
    </source>
</evidence>
<evidence type="ECO:0000256" key="8">
    <source>
        <dbReference type="ARBA" id="ARBA00023315"/>
    </source>
</evidence>
<feature type="binding site" evidence="9">
    <location>
        <begin position="254"/>
        <end position="255"/>
    </location>
    <ligand>
        <name>succinyl-CoA</name>
        <dbReference type="ChEBI" id="CHEBI:57292"/>
    </ligand>
</feature>
<dbReference type="Pfam" id="PF14602">
    <property type="entry name" value="Hexapep_2"/>
    <property type="match status" value="1"/>
</dbReference>
<feature type="binding site" evidence="9">
    <location>
        <position position="213"/>
    </location>
    <ligand>
        <name>succinyl-CoA</name>
        <dbReference type="ChEBI" id="CHEBI:57292"/>
    </ligand>
</feature>
<dbReference type="EMBL" id="CP126980">
    <property type="protein sequence ID" value="WIM95832.1"/>
    <property type="molecule type" value="Genomic_DNA"/>
</dbReference>
<proteinExistence type="inferred from homology"/>
<feature type="binding site" evidence="9">
    <location>
        <position position="239"/>
    </location>
    <ligand>
        <name>succinyl-CoA</name>
        <dbReference type="ChEBI" id="CHEBI:57292"/>
    </ligand>
</feature>
<dbReference type="HAMAP" id="MF_02122">
    <property type="entry name" value="DapD_type2"/>
    <property type="match status" value="1"/>
</dbReference>
<dbReference type="Gene3D" id="2.160.10.10">
    <property type="entry name" value="Hexapeptide repeat proteins"/>
    <property type="match status" value="1"/>
</dbReference>
<name>A0ABY8WFX2_9ACTN</name>
<gene>
    <name evidence="9 11" type="primary">dapD</name>
    <name evidence="11" type="ORF">ACTOB_007969</name>
</gene>
<feature type="binding site" evidence="9">
    <location>
        <position position="216"/>
    </location>
    <ligand>
        <name>succinyl-CoA</name>
        <dbReference type="ChEBI" id="CHEBI:57292"/>
    </ligand>
</feature>
<keyword evidence="1 9" id="KW-0963">Cytoplasm</keyword>
<dbReference type="Gene3D" id="3.30.60.70">
    <property type="entry name" value="Trimeric LpxA-like enzymes"/>
    <property type="match status" value="1"/>
</dbReference>
<dbReference type="CDD" id="cd04649">
    <property type="entry name" value="LbH_THP_succinylT_putative"/>
    <property type="match status" value="1"/>
</dbReference>
<feature type="binding site" evidence="9">
    <location>
        <position position="180"/>
    </location>
    <ligand>
        <name>Mg(2+)</name>
        <dbReference type="ChEBI" id="CHEBI:18420"/>
        <label>2</label>
        <note>ligand shared between trimeric partners</note>
    </ligand>
</feature>
<dbReference type="InterPro" id="IPR001451">
    <property type="entry name" value="Hexapep"/>
</dbReference>
<comment type="similarity">
    <text evidence="9">Belongs to the type 2 tetrahydrodipicolinate N-succinyltransferase family.</text>
</comment>
<reference evidence="11 12" key="1">
    <citation type="submission" date="2023-06" db="EMBL/GenBank/DDBJ databases">
        <authorList>
            <person name="Yushchuk O."/>
            <person name="Binda E."/>
            <person name="Ruckert-Reed C."/>
            <person name="Fedorenko V."/>
            <person name="Kalinowski J."/>
            <person name="Marinelli F."/>
        </authorList>
    </citation>
    <scope>NUCLEOTIDE SEQUENCE [LARGE SCALE GENOMIC DNA]</scope>
    <source>
        <strain evidence="11 12">NRRL 3884</strain>
    </source>
</reference>
<evidence type="ECO:0000256" key="3">
    <source>
        <dbReference type="ARBA" id="ARBA00022679"/>
    </source>
</evidence>
<feature type="binding site" evidence="9">
    <location>
        <position position="198"/>
    </location>
    <ligand>
        <name>succinyl-CoA</name>
        <dbReference type="ChEBI" id="CHEBI:57292"/>
    </ligand>
</feature>
<evidence type="ECO:0000313" key="11">
    <source>
        <dbReference type="EMBL" id="WIM95832.1"/>
    </source>
</evidence>
<feature type="domain" description="2,3,4,5-tetrahydropyridine-2,6-dicarboxylate N-succinyltransferase middle" evidence="10">
    <location>
        <begin position="107"/>
        <end position="147"/>
    </location>
</feature>
<dbReference type="InterPro" id="IPR032784">
    <property type="entry name" value="THDPS_M"/>
</dbReference>
<evidence type="ECO:0000259" key="10">
    <source>
        <dbReference type="Pfam" id="PF14789"/>
    </source>
</evidence>
<evidence type="ECO:0000256" key="5">
    <source>
        <dbReference type="ARBA" id="ARBA00022842"/>
    </source>
</evidence>
<evidence type="ECO:0000256" key="1">
    <source>
        <dbReference type="ARBA" id="ARBA00022490"/>
    </source>
</evidence>
<keyword evidence="7 9" id="KW-0457">Lysine biosynthesis</keyword>
<dbReference type="NCBIfam" id="TIGR03535">
    <property type="entry name" value="DapD_actino"/>
    <property type="match status" value="1"/>
</dbReference>